<protein>
    <submittedName>
        <fullName evidence="3">Uncharacterized protein LOC136091454</fullName>
    </submittedName>
</protein>
<proteinExistence type="predicted"/>
<keyword evidence="1" id="KW-0175">Coiled coil</keyword>
<dbReference type="GeneID" id="136091454"/>
<accession>A0ABM4DKR8</accession>
<organism evidence="2 3">
    <name type="scientific">Hydra vulgaris</name>
    <name type="common">Hydra</name>
    <name type="synonym">Hydra attenuata</name>
    <dbReference type="NCBI Taxonomy" id="6087"/>
    <lineage>
        <taxon>Eukaryota</taxon>
        <taxon>Metazoa</taxon>
        <taxon>Cnidaria</taxon>
        <taxon>Hydrozoa</taxon>
        <taxon>Hydroidolina</taxon>
        <taxon>Anthoathecata</taxon>
        <taxon>Aplanulata</taxon>
        <taxon>Hydridae</taxon>
        <taxon>Hydra</taxon>
    </lineage>
</organism>
<gene>
    <name evidence="3" type="primary">LOC136091454</name>
</gene>
<dbReference type="RefSeq" id="XP_065675127.1">
    <property type="nucleotide sequence ID" value="XM_065819055.1"/>
</dbReference>
<evidence type="ECO:0000313" key="2">
    <source>
        <dbReference type="Proteomes" id="UP001652625"/>
    </source>
</evidence>
<keyword evidence="2" id="KW-1185">Reference proteome</keyword>
<dbReference type="Proteomes" id="UP001652625">
    <property type="component" value="Chromosome 15"/>
</dbReference>
<evidence type="ECO:0000256" key="1">
    <source>
        <dbReference type="SAM" id="Coils"/>
    </source>
</evidence>
<sequence length="230" mass="26215">MTKSTRLCQKHFLQEMIHRTPGGTRIRLIKGAGPILYSWNNFSVADTSRKSPSFRQCLKKICRPQLQNFYSSASALLLPLLKEVYSSLSTSFLMPVIEVDFSLSTSLSAPLEEVDFKIDIAEGEIVEDERNDLKKRINELDKENHILKVDLERSNEFLGVRCICFTDHIMENDESCNHYTGFPSINILKAVLEFLDPGENGRNIILYNNQKTKISSSTGRPRALKPLDLF</sequence>
<evidence type="ECO:0000313" key="3">
    <source>
        <dbReference type="RefSeq" id="XP_065675127.1"/>
    </source>
</evidence>
<feature type="coiled-coil region" evidence="1">
    <location>
        <begin position="123"/>
        <end position="150"/>
    </location>
</feature>
<name>A0ABM4DKR8_HYDVU</name>
<reference evidence="3" key="1">
    <citation type="submission" date="2025-08" db="UniProtKB">
        <authorList>
            <consortium name="RefSeq"/>
        </authorList>
    </citation>
    <scope>IDENTIFICATION</scope>
</reference>